<protein>
    <recommendedName>
        <fullName evidence="3">Growth hormone-regulated TBC protein 1</fullName>
    </recommendedName>
</protein>
<dbReference type="SMART" id="SM00164">
    <property type="entry name" value="TBC"/>
    <property type="match status" value="1"/>
</dbReference>
<dbReference type="InterPro" id="IPR000195">
    <property type="entry name" value="Rab-GAP-TBC_dom"/>
</dbReference>
<dbReference type="FunFam" id="1.10.8.270:FF:000016">
    <property type="entry name" value="TBC1 domain family member 2A"/>
    <property type="match status" value="1"/>
</dbReference>
<dbReference type="SUPFAM" id="SSF47923">
    <property type="entry name" value="Ypt/Rab-GAP domain of gyp1p"/>
    <property type="match status" value="2"/>
</dbReference>
<organism evidence="5">
    <name type="scientific">Phallusia mammillata</name>
    <dbReference type="NCBI Taxonomy" id="59560"/>
    <lineage>
        <taxon>Eukaryota</taxon>
        <taxon>Metazoa</taxon>
        <taxon>Chordata</taxon>
        <taxon>Tunicata</taxon>
        <taxon>Ascidiacea</taxon>
        <taxon>Phlebobranchia</taxon>
        <taxon>Ascidiidae</taxon>
        <taxon>Phallusia</taxon>
    </lineage>
</organism>
<sequence length="365" mass="42487">MAGTSKTSNGRTTGATIGTLSKIDAYGFKRGEDFDYKSYENFESEYLAVLARRMKRWNEKVLDNGQAKSVKHRRMVKRFCRKGIPERHRPMVWMDVSGARKKMQKEPEKYQKLLSSDPDTLEDRLVQDAINTDLDRTFPDNIHFQVATAENQKKQLNNILIAYGRHRPEIGYCQGMNYITALLLIVVKDEEKCFWLLSVLIDTILPQYYSKMMTALRAELNVLTEIVGTKYPNIQRVMDSEGIPWMLVASKWFICLYIDILPIETVLRIWDCLFYEGSKVLFRVALFLIKDKETVIKECNGMPDIIESFKNLKTDDRALECHQFIHDCFIETNPLPKAEIKKLRTKHVALVEEEDRKLAAKREAR</sequence>
<dbReference type="Gene3D" id="1.10.10.750">
    <property type="entry name" value="Ypt/Rab-GAP domain of gyp1p, domain 1"/>
    <property type="match status" value="1"/>
</dbReference>
<reference evidence="5" key="1">
    <citation type="submission" date="2020-04" db="EMBL/GenBank/DDBJ databases">
        <authorList>
            <person name="Neveu A P."/>
        </authorList>
    </citation>
    <scope>NUCLEOTIDE SEQUENCE</scope>
    <source>
        <tissue evidence="5">Whole embryo</tissue>
    </source>
</reference>
<keyword evidence="1" id="KW-0343">GTPase activation</keyword>
<evidence type="ECO:0000313" key="5">
    <source>
        <dbReference type="EMBL" id="CAB3250948.1"/>
    </source>
</evidence>
<dbReference type="AlphaFoldDB" id="A0A6F9DET7"/>
<dbReference type="PROSITE" id="PS50086">
    <property type="entry name" value="TBC_RABGAP"/>
    <property type="match status" value="1"/>
</dbReference>
<name>A0A6F9DET7_9ASCI</name>
<dbReference type="GO" id="GO:0005096">
    <property type="term" value="F:GTPase activator activity"/>
    <property type="evidence" value="ECO:0007669"/>
    <property type="project" value="UniProtKB-KW"/>
</dbReference>
<dbReference type="FunFam" id="1.10.472.80:FF:000029">
    <property type="entry name" value="Growth hormone-regulated TBC protein 1"/>
    <property type="match status" value="1"/>
</dbReference>
<evidence type="ECO:0000256" key="1">
    <source>
        <dbReference type="ARBA" id="ARBA00022468"/>
    </source>
</evidence>
<proteinExistence type="evidence at transcript level"/>
<dbReference type="PANTHER" id="PTHR47219:SF10">
    <property type="entry name" value="GROWTH HORMONE-REGULATED TBC PROTEIN 1"/>
    <property type="match status" value="1"/>
</dbReference>
<evidence type="ECO:0000256" key="2">
    <source>
        <dbReference type="ARBA" id="ARBA00043879"/>
    </source>
</evidence>
<dbReference type="Pfam" id="PF00566">
    <property type="entry name" value="RabGAP-TBC"/>
    <property type="match status" value="1"/>
</dbReference>
<dbReference type="InterPro" id="IPR050302">
    <property type="entry name" value="Rab_GAP_TBC_domain"/>
</dbReference>
<dbReference type="InterPro" id="IPR035969">
    <property type="entry name" value="Rab-GAP_TBC_sf"/>
</dbReference>
<comment type="function">
    <text evidence="2">May act as a GTPase-activating protein for Rab family protein(s).</text>
</comment>
<evidence type="ECO:0000259" key="4">
    <source>
        <dbReference type="PROSITE" id="PS50086"/>
    </source>
</evidence>
<dbReference type="Gene3D" id="1.10.8.270">
    <property type="entry name" value="putative rabgap domain of human tbc1 domain family member 14 like domains"/>
    <property type="match status" value="1"/>
</dbReference>
<evidence type="ECO:0000256" key="3">
    <source>
        <dbReference type="ARBA" id="ARBA00070878"/>
    </source>
</evidence>
<feature type="domain" description="Rab-GAP TBC" evidence="4">
    <location>
        <begin position="83"/>
        <end position="277"/>
    </location>
</feature>
<dbReference type="EMBL" id="LR785601">
    <property type="protein sequence ID" value="CAB3250948.1"/>
    <property type="molecule type" value="mRNA"/>
</dbReference>
<dbReference type="PANTHER" id="PTHR47219">
    <property type="entry name" value="RAB GTPASE-ACTIVATING PROTEIN 1-LIKE"/>
    <property type="match status" value="1"/>
</dbReference>
<dbReference type="Gene3D" id="1.10.472.80">
    <property type="entry name" value="Ypt/Rab-GAP domain of gyp1p, domain 3"/>
    <property type="match status" value="1"/>
</dbReference>
<gene>
    <name evidence="5" type="primary">Grtp1</name>
</gene>
<dbReference type="GO" id="GO:0031267">
    <property type="term" value="F:small GTPase binding"/>
    <property type="evidence" value="ECO:0007669"/>
    <property type="project" value="TreeGrafter"/>
</dbReference>
<accession>A0A6F9DET7</accession>